<feature type="disulfide bond" evidence="11">
    <location>
        <begin position="830"/>
        <end position="857"/>
    </location>
</feature>
<dbReference type="CDD" id="cd00033">
    <property type="entry name" value="CCP"/>
    <property type="match status" value="17"/>
</dbReference>
<feature type="disulfide bond" evidence="11">
    <location>
        <begin position="146"/>
        <end position="173"/>
    </location>
</feature>
<evidence type="ECO:0000313" key="13">
    <source>
        <dbReference type="Proteomes" id="UP000515135"/>
    </source>
</evidence>
<feature type="disulfide bond" evidence="11">
    <location>
        <begin position="889"/>
        <end position="916"/>
    </location>
</feature>
<dbReference type="InterPro" id="IPR050350">
    <property type="entry name" value="Compl-Cell_Adhes-Reg"/>
</dbReference>
<feature type="domain" description="Sushi" evidence="12">
    <location>
        <begin position="233"/>
        <end position="289"/>
    </location>
</feature>
<feature type="domain" description="Sushi" evidence="12">
    <location>
        <begin position="461"/>
        <end position="517"/>
    </location>
</feature>
<protein>
    <submittedName>
        <fullName evidence="14">Sushi, von Willebrand factor type A, EGF and pentraxin domain-containing protein 1-like</fullName>
    </submittedName>
</protein>
<feature type="domain" description="Sushi" evidence="12">
    <location>
        <begin position="404"/>
        <end position="460"/>
    </location>
</feature>
<keyword evidence="13" id="KW-1185">Reference proteome</keyword>
<dbReference type="SUPFAM" id="SSF57535">
    <property type="entry name" value="Complement control module/SCR domain"/>
    <property type="match status" value="17"/>
</dbReference>
<proteinExistence type="predicted"/>
<dbReference type="GeneID" id="109467307"/>
<evidence type="ECO:0000256" key="9">
    <source>
        <dbReference type="ARBA" id="ARBA00023157"/>
    </source>
</evidence>
<sequence length="976" mass="103656">MSSGNSLYRDVVYFTCEVGYELIGATRITCQPDGTWSDKVPTCAGVKCPMLKTPADGTMTGGNSYEDTVQFSCNSGCQRVGAAAVTCQADGRWSDSVPICTGSTPPVDGAMTRRTYFLYDSRDFREYLPTGETGCEAYNEDADFTCHSGYDLIGSSSITCEADGTWSDSVPECRIVQCPELMAPTNGAMEGLYSYRSMVTFTCDTGYDLIGPGSVTCQANGTWSDIVPTCTVVQCPPLAAPAHGTMVGNNSYQDVVEFVCNTGYNHVGVQSVVCQADASWSDIPPVCTVVHCPRLEAPTDGTIEGENYFQDVVQFTCYPGYDLVGATTTTCQADGTWTESVPTCAIVQCPEPTTPEHSSKTGGYNYRDVVHYTCDTGHYMVGAEDITCLADSTWSDDAPNCTVVQCPELTAPLHCDMTGLDTYQEVKHFVCDTGYNLVGSADMTCQADGTWSGIFPTCTIAQCPELMAPIEGTMAGCNSYQDEAQFACNQGYNLDGSATLTCQADETWSDSAPVCTAVPCPAFTPPDHGSMTGDFAYKEVVEFVCDTGYELIGASSIICRHDGTWSGTVPTCTLVHCQVLTAPSDGTMSGDNAYQDMLQFACISGYQLVGSPTSTCQADGMWSDSSPICAAVECPALTAPAHGTMTGNNFYPSEVRFACDSGYALAGSSTLTCQADATWSGAVPTCTVVQCPELTDPEHGAVSGYNYYEDEAEFTCDEGYEIFGTTTITCLEDGQWSMSAPTCTAGQCPNLLPPMNGGMTGSNLHGVAVTFSCNSGYELQGSPAVTCQLDSTWTGRPPICKVLQCPALTAPANGAMVGLNYYRNVVTFSCSRGYDLVGESSVTCRGDGTWTGSVPACTAIQCPRLSSGSIAHGLLIGSNSYRNVVTFTCFPGYELVGDESLTCQWDRTWSGPLPACSIVKCPPQTSPTNGAKVGNNFYNDVVNFMCVSGYHMDGESSVTCKADATWSAPTPTCLVE</sequence>
<dbReference type="GO" id="GO:0007155">
    <property type="term" value="P:cell adhesion"/>
    <property type="evidence" value="ECO:0007669"/>
    <property type="project" value="UniProtKB-KW"/>
</dbReference>
<feature type="domain" description="Sushi" evidence="12">
    <location>
        <begin position="860"/>
        <end position="918"/>
    </location>
</feature>
<keyword evidence="2" id="KW-0964">Secreted</keyword>
<evidence type="ECO:0000256" key="7">
    <source>
        <dbReference type="ARBA" id="ARBA00022837"/>
    </source>
</evidence>
<dbReference type="KEGG" id="bbel:109467307"/>
<dbReference type="GO" id="GO:0005576">
    <property type="term" value="C:extracellular region"/>
    <property type="evidence" value="ECO:0007669"/>
    <property type="project" value="UniProtKB-SubCell"/>
</dbReference>
<dbReference type="OrthoDB" id="10069199at2759"/>
<keyword evidence="8" id="KW-0130">Cell adhesion</keyword>
<feature type="domain" description="Sushi" evidence="12">
    <location>
        <begin position="689"/>
        <end position="745"/>
    </location>
</feature>
<keyword evidence="6" id="KW-0677">Repeat</keyword>
<dbReference type="Proteomes" id="UP000515135">
    <property type="component" value="Unplaced"/>
</dbReference>
<feature type="domain" description="Sushi" evidence="12">
    <location>
        <begin position="119"/>
        <end position="175"/>
    </location>
</feature>
<evidence type="ECO:0000256" key="10">
    <source>
        <dbReference type="ARBA" id="ARBA00023180"/>
    </source>
</evidence>
<dbReference type="FunFam" id="2.10.70.10:FF:000014">
    <property type="entry name" value="Membrane cofactor protein"/>
    <property type="match status" value="1"/>
</dbReference>
<evidence type="ECO:0000256" key="4">
    <source>
        <dbReference type="ARBA" id="ARBA00022659"/>
    </source>
</evidence>
<feature type="disulfide bond" evidence="11">
    <location>
        <begin position="773"/>
        <end position="800"/>
    </location>
</feature>
<feature type="disulfide bond" evidence="11">
    <location>
        <begin position="16"/>
        <end position="43"/>
    </location>
</feature>
<feature type="domain" description="Sushi" evidence="12">
    <location>
        <begin position="746"/>
        <end position="802"/>
    </location>
</feature>
<feature type="domain" description="Sushi" evidence="12">
    <location>
        <begin position="1"/>
        <end position="45"/>
    </location>
</feature>
<dbReference type="InterPro" id="IPR035976">
    <property type="entry name" value="Sushi/SCR/CCP_sf"/>
</dbReference>
<feature type="domain" description="Sushi" evidence="12">
    <location>
        <begin position="919"/>
        <end position="975"/>
    </location>
</feature>
<evidence type="ECO:0000259" key="12">
    <source>
        <dbReference type="PROSITE" id="PS50923"/>
    </source>
</evidence>
<feature type="disulfide bond" evidence="11">
    <location>
        <begin position="946"/>
        <end position="973"/>
    </location>
</feature>
<feature type="domain" description="Sushi" evidence="12">
    <location>
        <begin position="347"/>
        <end position="403"/>
    </location>
</feature>
<name>A0A6P4XVX7_BRABE</name>
<evidence type="ECO:0000256" key="6">
    <source>
        <dbReference type="ARBA" id="ARBA00022737"/>
    </source>
</evidence>
<keyword evidence="7" id="KW-0106">Calcium</keyword>
<feature type="disulfide bond" evidence="11">
    <location>
        <begin position="431"/>
        <end position="458"/>
    </location>
</feature>
<feature type="domain" description="Sushi" evidence="12">
    <location>
        <begin position="518"/>
        <end position="574"/>
    </location>
</feature>
<feature type="domain" description="Sushi" evidence="12">
    <location>
        <begin position="176"/>
        <end position="232"/>
    </location>
</feature>
<keyword evidence="10" id="KW-0325">Glycoprotein</keyword>
<evidence type="ECO:0000256" key="11">
    <source>
        <dbReference type="PROSITE-ProRule" id="PRU00302"/>
    </source>
</evidence>
<feature type="domain" description="Sushi" evidence="12">
    <location>
        <begin position="46"/>
        <end position="102"/>
    </location>
</feature>
<feature type="disulfide bond" evidence="11">
    <location>
        <begin position="545"/>
        <end position="572"/>
    </location>
</feature>
<dbReference type="InterPro" id="IPR000436">
    <property type="entry name" value="Sushi_SCR_CCP_dom"/>
</dbReference>
<keyword evidence="4 11" id="KW-0768">Sushi</keyword>
<feature type="disulfide bond" evidence="11">
    <location>
        <begin position="317"/>
        <end position="344"/>
    </location>
</feature>
<feature type="disulfide bond" evidence="11">
    <location>
        <begin position="73"/>
        <end position="100"/>
    </location>
</feature>
<dbReference type="Gene3D" id="2.10.70.10">
    <property type="entry name" value="Complement Module, domain 1"/>
    <property type="match status" value="17"/>
</dbReference>
<dbReference type="FunFam" id="2.10.70.10:FF:000064">
    <property type="entry name" value="Fibulin 7"/>
    <property type="match status" value="3"/>
</dbReference>
<keyword evidence="9 11" id="KW-1015">Disulfide bond</keyword>
<feature type="domain" description="Sushi" evidence="12">
    <location>
        <begin position="632"/>
        <end position="688"/>
    </location>
</feature>
<feature type="disulfide bond" evidence="11">
    <location>
        <begin position="716"/>
        <end position="743"/>
    </location>
</feature>
<evidence type="ECO:0000256" key="5">
    <source>
        <dbReference type="ARBA" id="ARBA00022729"/>
    </source>
</evidence>
<evidence type="ECO:0000256" key="3">
    <source>
        <dbReference type="ARBA" id="ARBA00022536"/>
    </source>
</evidence>
<feature type="disulfide bond" evidence="11">
    <location>
        <begin position="488"/>
        <end position="515"/>
    </location>
</feature>
<evidence type="ECO:0000256" key="2">
    <source>
        <dbReference type="ARBA" id="ARBA00022525"/>
    </source>
</evidence>
<keyword evidence="5" id="KW-0732">Signal</keyword>
<feature type="domain" description="Sushi" evidence="12">
    <location>
        <begin position="803"/>
        <end position="859"/>
    </location>
</feature>
<comment type="caution">
    <text evidence="11">Lacks conserved residue(s) required for the propagation of feature annotation.</text>
</comment>
<reference evidence="14" key="1">
    <citation type="submission" date="2025-08" db="UniProtKB">
        <authorList>
            <consortium name="RefSeq"/>
        </authorList>
    </citation>
    <scope>IDENTIFICATION</scope>
    <source>
        <tissue evidence="14">Gonad</tissue>
    </source>
</reference>
<feature type="domain" description="Sushi" evidence="12">
    <location>
        <begin position="575"/>
        <end position="631"/>
    </location>
</feature>
<dbReference type="RefSeq" id="XP_019620810.1">
    <property type="nucleotide sequence ID" value="XM_019765251.1"/>
</dbReference>
<feature type="disulfide bond" evidence="11">
    <location>
        <begin position="203"/>
        <end position="230"/>
    </location>
</feature>
<gene>
    <name evidence="14" type="primary">LOC109467307</name>
</gene>
<feature type="disulfide bond" evidence="11">
    <location>
        <begin position="260"/>
        <end position="287"/>
    </location>
</feature>
<keyword evidence="3" id="KW-0245">EGF-like domain</keyword>
<feature type="disulfide bond" evidence="11">
    <location>
        <begin position="374"/>
        <end position="401"/>
    </location>
</feature>
<feature type="disulfide bond" evidence="11">
    <location>
        <begin position="659"/>
        <end position="686"/>
    </location>
</feature>
<dbReference type="PROSITE" id="PS50923">
    <property type="entry name" value="SUSHI"/>
    <property type="match status" value="17"/>
</dbReference>
<dbReference type="SMART" id="SM00032">
    <property type="entry name" value="CCP"/>
    <property type="match status" value="17"/>
</dbReference>
<comment type="subcellular location">
    <subcellularLocation>
        <location evidence="1">Secreted</location>
    </subcellularLocation>
</comment>
<accession>A0A6P4XVX7</accession>
<evidence type="ECO:0000256" key="1">
    <source>
        <dbReference type="ARBA" id="ARBA00004613"/>
    </source>
</evidence>
<evidence type="ECO:0000256" key="8">
    <source>
        <dbReference type="ARBA" id="ARBA00022889"/>
    </source>
</evidence>
<organism evidence="13 14">
    <name type="scientific">Branchiostoma belcheri</name>
    <name type="common">Amphioxus</name>
    <dbReference type="NCBI Taxonomy" id="7741"/>
    <lineage>
        <taxon>Eukaryota</taxon>
        <taxon>Metazoa</taxon>
        <taxon>Chordata</taxon>
        <taxon>Cephalochordata</taxon>
        <taxon>Leptocardii</taxon>
        <taxon>Amphioxiformes</taxon>
        <taxon>Branchiostomatidae</taxon>
        <taxon>Branchiostoma</taxon>
    </lineage>
</organism>
<dbReference type="Pfam" id="PF00084">
    <property type="entry name" value="Sushi"/>
    <property type="match status" value="17"/>
</dbReference>
<dbReference type="AlphaFoldDB" id="A0A6P4XVX7"/>
<feature type="domain" description="Sushi" evidence="12">
    <location>
        <begin position="290"/>
        <end position="346"/>
    </location>
</feature>
<feature type="disulfide bond" evidence="11">
    <location>
        <begin position="602"/>
        <end position="629"/>
    </location>
</feature>
<dbReference type="PANTHER" id="PTHR19325">
    <property type="entry name" value="COMPLEMENT COMPONENT-RELATED SUSHI DOMAIN-CONTAINING"/>
    <property type="match status" value="1"/>
</dbReference>
<dbReference type="PANTHER" id="PTHR19325:SF567">
    <property type="entry name" value="SUSHI, VON WILLEBRAND FACTOR TYPE A, EGF AND PENTRAXIN DOMAIN-CONTAINING PROTEIN 1-LIKE"/>
    <property type="match status" value="1"/>
</dbReference>
<evidence type="ECO:0000313" key="14">
    <source>
        <dbReference type="RefSeq" id="XP_019620810.1"/>
    </source>
</evidence>